<dbReference type="InterPro" id="IPR036909">
    <property type="entry name" value="Cyt_c-like_dom_sf"/>
</dbReference>
<evidence type="ECO:0000313" key="2">
    <source>
        <dbReference type="EMBL" id="RUT34492.1"/>
    </source>
</evidence>
<feature type="signal peptide" evidence="1">
    <location>
        <begin position="1"/>
        <end position="24"/>
    </location>
</feature>
<sequence>MWKTAVGMLTMAMMLGLGSAPAVAEDDGALGLPAGPKAVLSQSAEDGAALRALLGTARDAAGWAEAFPGITDQAAIGALVRYLEINGPFTGLPEGDGAAVIAALPADGAELFAANCLSCHGGQRYFLEQDRDEAGWMGIFEAPYHRRLLTEGAERETFASYAAAVTPLALDPVPEPMLDAR</sequence>
<evidence type="ECO:0000256" key="1">
    <source>
        <dbReference type="SAM" id="SignalP"/>
    </source>
</evidence>
<dbReference type="AlphaFoldDB" id="A0A433XK79"/>
<feature type="chain" id="PRO_5019113610" description="Cytochrome c domain-containing protein" evidence="1">
    <location>
        <begin position="25"/>
        <end position="181"/>
    </location>
</feature>
<protein>
    <recommendedName>
        <fullName evidence="4">Cytochrome c domain-containing protein</fullName>
    </recommendedName>
</protein>
<reference evidence="2 3" key="1">
    <citation type="journal article" date="2016" name="Int. J. Syst. Evol. Microbiol.">
        <title>Arsenicitalea aurantiaca gen. nov., sp. nov., a new member of the family Hyphomicrobiaceae, isolated from high-arsenic sediment.</title>
        <authorList>
            <person name="Mu Y."/>
            <person name="Zhou L."/>
            <person name="Zeng X.C."/>
            <person name="Liu L."/>
            <person name="Pan Y."/>
            <person name="Chen X."/>
            <person name="Wang J."/>
            <person name="Li S."/>
            <person name="Li W.J."/>
            <person name="Wang Y."/>
        </authorList>
    </citation>
    <scope>NUCLEOTIDE SEQUENCE [LARGE SCALE GENOMIC DNA]</scope>
    <source>
        <strain evidence="2 3">42-50</strain>
    </source>
</reference>
<dbReference type="GO" id="GO:0020037">
    <property type="term" value="F:heme binding"/>
    <property type="evidence" value="ECO:0007669"/>
    <property type="project" value="InterPro"/>
</dbReference>
<organism evidence="2 3">
    <name type="scientific">Arsenicitalea aurantiaca</name>
    <dbReference type="NCBI Taxonomy" id="1783274"/>
    <lineage>
        <taxon>Bacteria</taxon>
        <taxon>Pseudomonadati</taxon>
        <taxon>Pseudomonadota</taxon>
        <taxon>Alphaproteobacteria</taxon>
        <taxon>Hyphomicrobiales</taxon>
        <taxon>Devosiaceae</taxon>
        <taxon>Arsenicitalea</taxon>
    </lineage>
</organism>
<dbReference type="Proteomes" id="UP000281547">
    <property type="component" value="Unassembled WGS sequence"/>
</dbReference>
<dbReference type="RefSeq" id="WP_127186611.1">
    <property type="nucleotide sequence ID" value="NZ_RZNJ01000001.1"/>
</dbReference>
<keyword evidence="1" id="KW-0732">Signal</keyword>
<gene>
    <name evidence="2" type="ORF">EMQ25_00575</name>
</gene>
<evidence type="ECO:0000313" key="3">
    <source>
        <dbReference type="Proteomes" id="UP000281547"/>
    </source>
</evidence>
<proteinExistence type="predicted"/>
<dbReference type="SUPFAM" id="SSF46626">
    <property type="entry name" value="Cytochrome c"/>
    <property type="match status" value="1"/>
</dbReference>
<keyword evidence="3" id="KW-1185">Reference proteome</keyword>
<accession>A0A433XK79</accession>
<evidence type="ECO:0008006" key="4">
    <source>
        <dbReference type="Google" id="ProtNLM"/>
    </source>
</evidence>
<dbReference type="OrthoDB" id="7855889at2"/>
<dbReference type="EMBL" id="RZNJ01000001">
    <property type="protein sequence ID" value="RUT34492.1"/>
    <property type="molecule type" value="Genomic_DNA"/>
</dbReference>
<dbReference type="GO" id="GO:0009055">
    <property type="term" value="F:electron transfer activity"/>
    <property type="evidence" value="ECO:0007669"/>
    <property type="project" value="InterPro"/>
</dbReference>
<name>A0A433XK79_9HYPH</name>
<comment type="caution">
    <text evidence="2">The sequence shown here is derived from an EMBL/GenBank/DDBJ whole genome shotgun (WGS) entry which is preliminary data.</text>
</comment>